<evidence type="ECO:0000313" key="7">
    <source>
        <dbReference type="Proteomes" id="UP001301769"/>
    </source>
</evidence>
<dbReference type="InterPro" id="IPR001128">
    <property type="entry name" value="Cyt_P450"/>
</dbReference>
<evidence type="ECO:0000256" key="3">
    <source>
        <dbReference type="ARBA" id="ARBA00023004"/>
    </source>
</evidence>
<feature type="binding site" description="axial binding residue" evidence="4">
    <location>
        <position position="477"/>
    </location>
    <ligand>
        <name>heme</name>
        <dbReference type="ChEBI" id="CHEBI:30413"/>
    </ligand>
    <ligandPart>
        <name>Fe</name>
        <dbReference type="ChEBI" id="CHEBI:18248"/>
    </ligandPart>
</feature>
<dbReference type="EMBL" id="MU858251">
    <property type="protein sequence ID" value="KAK4208270.1"/>
    <property type="molecule type" value="Genomic_DNA"/>
</dbReference>
<protein>
    <submittedName>
        <fullName evidence="6">Cytochrome P450</fullName>
    </submittedName>
</protein>
<name>A0AAN7B4W5_9PEZI</name>
<dbReference type="GO" id="GO:0004497">
    <property type="term" value="F:monooxygenase activity"/>
    <property type="evidence" value="ECO:0007669"/>
    <property type="project" value="InterPro"/>
</dbReference>
<keyword evidence="5" id="KW-0812">Transmembrane</keyword>
<dbReference type="GO" id="GO:0016705">
    <property type="term" value="F:oxidoreductase activity, acting on paired donors, with incorporation or reduction of molecular oxygen"/>
    <property type="evidence" value="ECO:0007669"/>
    <property type="project" value="InterPro"/>
</dbReference>
<keyword evidence="3 4" id="KW-0408">Iron</keyword>
<dbReference type="Pfam" id="PF00067">
    <property type="entry name" value="p450"/>
    <property type="match status" value="1"/>
</dbReference>
<dbReference type="InterPro" id="IPR002401">
    <property type="entry name" value="Cyt_P450_E_grp-I"/>
</dbReference>
<keyword evidence="5" id="KW-0472">Membrane</keyword>
<comment type="caution">
    <text evidence="6">The sequence shown here is derived from an EMBL/GenBank/DDBJ whole genome shotgun (WGS) entry which is preliminary data.</text>
</comment>
<feature type="transmembrane region" description="Helical" evidence="5">
    <location>
        <begin position="22"/>
        <end position="39"/>
    </location>
</feature>
<accession>A0AAN7B4W5</accession>
<dbReference type="PRINTS" id="PR00385">
    <property type="entry name" value="P450"/>
</dbReference>
<reference evidence="6" key="1">
    <citation type="journal article" date="2023" name="Mol. Phylogenet. Evol.">
        <title>Genome-scale phylogeny and comparative genomics of the fungal order Sordariales.</title>
        <authorList>
            <person name="Hensen N."/>
            <person name="Bonometti L."/>
            <person name="Westerberg I."/>
            <person name="Brannstrom I.O."/>
            <person name="Guillou S."/>
            <person name="Cros-Aarteil S."/>
            <person name="Calhoun S."/>
            <person name="Haridas S."/>
            <person name="Kuo A."/>
            <person name="Mondo S."/>
            <person name="Pangilinan J."/>
            <person name="Riley R."/>
            <person name="LaButti K."/>
            <person name="Andreopoulos B."/>
            <person name="Lipzen A."/>
            <person name="Chen C."/>
            <person name="Yan M."/>
            <person name="Daum C."/>
            <person name="Ng V."/>
            <person name="Clum A."/>
            <person name="Steindorff A."/>
            <person name="Ohm R.A."/>
            <person name="Martin F."/>
            <person name="Silar P."/>
            <person name="Natvig D.O."/>
            <person name="Lalanne C."/>
            <person name="Gautier V."/>
            <person name="Ament-Velasquez S.L."/>
            <person name="Kruys A."/>
            <person name="Hutchinson M.I."/>
            <person name="Powell A.J."/>
            <person name="Barry K."/>
            <person name="Miller A.N."/>
            <person name="Grigoriev I.V."/>
            <person name="Debuchy R."/>
            <person name="Gladieux P."/>
            <person name="Hiltunen Thoren M."/>
            <person name="Johannesson H."/>
        </authorList>
    </citation>
    <scope>NUCLEOTIDE SEQUENCE</scope>
    <source>
        <strain evidence="6">PSN293</strain>
    </source>
</reference>
<dbReference type="AlphaFoldDB" id="A0AAN7B4W5"/>
<keyword evidence="2 4" id="KW-0479">Metal-binding</keyword>
<sequence length="531" mass="60043">MASDSGNLTARLPLPPDQGTQILYTIFFILTTATVASYFRSWYRLRHVPGPFLNSLTALVQLKKVYDGKYHLYLEGLHQKYGPLVRIGPGEVMFSDPDTFKRVNGIRSQYTRGPFFEVMRAQPGKDHVFSTRDEQKHKELRAKMGPGYAGQQNQGFEKSLDKIMSQLIDLLERKYMSTDTEYRPIDFSCTATYFTLDVISEIAYGEPFGHLNEDKDVFGYIKQMHDSLPALILLGTVPGLIKWVHRWPSTLFLPNEKDKFGMGYMIGFATKFIDHRMALLEQGHPPGNDIIQSFIDHGLPRDQIIQEITLQILAGSDTSATTMRMTLLHLTAHPPSLRRLLDEIDTALSPSDERLSSATKNGGIITAAEASSLPYLQAVIREGLRIYPPATGLVGKLVPEPGGDTVHGYKLPVGTALGQNIWGICRSKEFWGDDADIFRPERWLEAGLGQEGQQNNARLREMMTTQEMIFGYGKYSCLGKGLVGMELGKLYFELFRRYDFSIVDPVHPMRLINAAAWMTTEFWLRITRRVT</sequence>
<dbReference type="SUPFAM" id="SSF48264">
    <property type="entry name" value="Cytochrome P450"/>
    <property type="match status" value="1"/>
</dbReference>
<dbReference type="GO" id="GO:0005506">
    <property type="term" value="F:iron ion binding"/>
    <property type="evidence" value="ECO:0007669"/>
    <property type="project" value="InterPro"/>
</dbReference>
<dbReference type="PANTHER" id="PTHR24305">
    <property type="entry name" value="CYTOCHROME P450"/>
    <property type="match status" value="1"/>
</dbReference>
<dbReference type="PRINTS" id="PR00463">
    <property type="entry name" value="EP450I"/>
</dbReference>
<gene>
    <name evidence="6" type="ORF">QBC37DRAFT_80085</name>
</gene>
<comment type="cofactor">
    <cofactor evidence="4">
        <name>heme</name>
        <dbReference type="ChEBI" id="CHEBI:30413"/>
    </cofactor>
</comment>
<evidence type="ECO:0000256" key="5">
    <source>
        <dbReference type="SAM" id="Phobius"/>
    </source>
</evidence>
<reference evidence="6" key="2">
    <citation type="submission" date="2023-05" db="EMBL/GenBank/DDBJ databases">
        <authorList>
            <consortium name="Lawrence Berkeley National Laboratory"/>
            <person name="Steindorff A."/>
            <person name="Hensen N."/>
            <person name="Bonometti L."/>
            <person name="Westerberg I."/>
            <person name="Brannstrom I.O."/>
            <person name="Guillou S."/>
            <person name="Cros-Aarteil S."/>
            <person name="Calhoun S."/>
            <person name="Haridas S."/>
            <person name="Kuo A."/>
            <person name="Mondo S."/>
            <person name="Pangilinan J."/>
            <person name="Riley R."/>
            <person name="Labutti K."/>
            <person name="Andreopoulos B."/>
            <person name="Lipzen A."/>
            <person name="Chen C."/>
            <person name="Yanf M."/>
            <person name="Daum C."/>
            <person name="Ng V."/>
            <person name="Clum A."/>
            <person name="Ohm R."/>
            <person name="Martin F."/>
            <person name="Silar P."/>
            <person name="Natvig D."/>
            <person name="Lalanne C."/>
            <person name="Gautier V."/>
            <person name="Ament-Velasquez S.L."/>
            <person name="Kruys A."/>
            <person name="Hutchinson M.I."/>
            <person name="Powell A.J."/>
            <person name="Barry K."/>
            <person name="Miller A.N."/>
            <person name="Grigoriev I.V."/>
            <person name="Debuchy R."/>
            <person name="Gladieux P."/>
            <person name="Thoren M.H."/>
            <person name="Johannesson H."/>
        </authorList>
    </citation>
    <scope>NUCLEOTIDE SEQUENCE</scope>
    <source>
        <strain evidence="6">PSN293</strain>
    </source>
</reference>
<keyword evidence="1 4" id="KW-0349">Heme</keyword>
<dbReference type="GO" id="GO:0020037">
    <property type="term" value="F:heme binding"/>
    <property type="evidence" value="ECO:0007669"/>
    <property type="project" value="InterPro"/>
</dbReference>
<evidence type="ECO:0000256" key="2">
    <source>
        <dbReference type="ARBA" id="ARBA00022723"/>
    </source>
</evidence>
<evidence type="ECO:0000256" key="1">
    <source>
        <dbReference type="ARBA" id="ARBA00022617"/>
    </source>
</evidence>
<dbReference type="PANTHER" id="PTHR24305:SF168">
    <property type="entry name" value="P450, PUTATIVE (EUROFUNG)-RELATED"/>
    <property type="match status" value="1"/>
</dbReference>
<evidence type="ECO:0000313" key="6">
    <source>
        <dbReference type="EMBL" id="KAK4208270.1"/>
    </source>
</evidence>
<dbReference type="InterPro" id="IPR036396">
    <property type="entry name" value="Cyt_P450_sf"/>
</dbReference>
<dbReference type="InterPro" id="IPR050121">
    <property type="entry name" value="Cytochrome_P450_monoxygenase"/>
</dbReference>
<keyword evidence="7" id="KW-1185">Reference proteome</keyword>
<proteinExistence type="predicted"/>
<dbReference type="Gene3D" id="1.10.630.10">
    <property type="entry name" value="Cytochrome P450"/>
    <property type="match status" value="1"/>
</dbReference>
<organism evidence="6 7">
    <name type="scientific">Rhypophila decipiens</name>
    <dbReference type="NCBI Taxonomy" id="261697"/>
    <lineage>
        <taxon>Eukaryota</taxon>
        <taxon>Fungi</taxon>
        <taxon>Dikarya</taxon>
        <taxon>Ascomycota</taxon>
        <taxon>Pezizomycotina</taxon>
        <taxon>Sordariomycetes</taxon>
        <taxon>Sordariomycetidae</taxon>
        <taxon>Sordariales</taxon>
        <taxon>Naviculisporaceae</taxon>
        <taxon>Rhypophila</taxon>
    </lineage>
</organism>
<dbReference type="CDD" id="cd11060">
    <property type="entry name" value="CYP57A1-like"/>
    <property type="match status" value="1"/>
</dbReference>
<keyword evidence="5" id="KW-1133">Transmembrane helix</keyword>
<evidence type="ECO:0000256" key="4">
    <source>
        <dbReference type="PIRSR" id="PIRSR602401-1"/>
    </source>
</evidence>
<dbReference type="Proteomes" id="UP001301769">
    <property type="component" value="Unassembled WGS sequence"/>
</dbReference>